<dbReference type="GO" id="GO:0072659">
    <property type="term" value="P:protein localization to plasma membrane"/>
    <property type="evidence" value="ECO:0007669"/>
    <property type="project" value="TreeGrafter"/>
</dbReference>
<dbReference type="PANTHER" id="PTHR20661:SF0">
    <property type="entry name" value="PHOSPHATIDYLINOSITOL-GLYCAN BIOSYNTHESIS CLASS W PROTEIN"/>
    <property type="match status" value="1"/>
</dbReference>
<evidence type="ECO:0000256" key="4">
    <source>
        <dbReference type="ARBA" id="ARBA00023136"/>
    </source>
</evidence>
<keyword evidence="4 5" id="KW-0472">Membrane</keyword>
<gene>
    <name evidence="6" type="ORF">C5167_011614</name>
</gene>
<keyword evidence="3 5" id="KW-1133">Transmembrane helix</keyword>
<evidence type="ECO:0000256" key="2">
    <source>
        <dbReference type="ARBA" id="ARBA00022692"/>
    </source>
</evidence>
<evidence type="ECO:0000256" key="1">
    <source>
        <dbReference type="ARBA" id="ARBA00004141"/>
    </source>
</evidence>
<dbReference type="Gramene" id="RZC67934">
    <property type="protein sequence ID" value="RZC67934"/>
    <property type="gene ID" value="C5167_011614"/>
</dbReference>
<dbReference type="InterPro" id="IPR009447">
    <property type="entry name" value="PIGW/GWT1"/>
</dbReference>
<evidence type="ECO:0000313" key="7">
    <source>
        <dbReference type="Proteomes" id="UP000316621"/>
    </source>
</evidence>
<dbReference type="GO" id="GO:0016020">
    <property type="term" value="C:membrane"/>
    <property type="evidence" value="ECO:0007669"/>
    <property type="project" value="UniProtKB-SubCell"/>
</dbReference>
<evidence type="ECO:0000256" key="5">
    <source>
        <dbReference type="SAM" id="Phobius"/>
    </source>
</evidence>
<feature type="transmembrane region" description="Helical" evidence="5">
    <location>
        <begin position="132"/>
        <end position="153"/>
    </location>
</feature>
<protein>
    <submittedName>
        <fullName evidence="6">Uncharacterized protein</fullName>
    </submittedName>
</protein>
<keyword evidence="2 5" id="KW-0812">Transmembrane</keyword>
<reference evidence="6 7" key="1">
    <citation type="journal article" date="2018" name="Science">
        <title>The opium poppy genome and morphinan production.</title>
        <authorList>
            <person name="Guo L."/>
            <person name="Winzer T."/>
            <person name="Yang X."/>
            <person name="Li Y."/>
            <person name="Ning Z."/>
            <person name="He Z."/>
            <person name="Teodor R."/>
            <person name="Lu Y."/>
            <person name="Bowser T.A."/>
            <person name="Graham I.A."/>
            <person name="Ye K."/>
        </authorList>
    </citation>
    <scope>NUCLEOTIDE SEQUENCE [LARGE SCALE GENOMIC DNA]</scope>
    <source>
        <strain evidence="7">cv. HN1</strain>
        <tissue evidence="6">Leaves</tissue>
    </source>
</reference>
<dbReference type="AlphaFoldDB" id="A0A4Y7K3M8"/>
<dbReference type="Pfam" id="PF06423">
    <property type="entry name" value="GWT1"/>
    <property type="match status" value="1"/>
</dbReference>
<dbReference type="STRING" id="3469.A0A4Y7K3M8"/>
<evidence type="ECO:0000313" key="6">
    <source>
        <dbReference type="EMBL" id="RZC67934.1"/>
    </source>
</evidence>
<feature type="non-terminal residue" evidence="6">
    <location>
        <position position="216"/>
    </location>
</feature>
<evidence type="ECO:0000256" key="3">
    <source>
        <dbReference type="ARBA" id="ARBA00022989"/>
    </source>
</evidence>
<organism evidence="6 7">
    <name type="scientific">Papaver somniferum</name>
    <name type="common">Opium poppy</name>
    <dbReference type="NCBI Taxonomy" id="3469"/>
    <lineage>
        <taxon>Eukaryota</taxon>
        <taxon>Viridiplantae</taxon>
        <taxon>Streptophyta</taxon>
        <taxon>Embryophyta</taxon>
        <taxon>Tracheophyta</taxon>
        <taxon>Spermatophyta</taxon>
        <taxon>Magnoliopsida</taxon>
        <taxon>Ranunculales</taxon>
        <taxon>Papaveraceae</taxon>
        <taxon>Papaveroideae</taxon>
        <taxon>Papaver</taxon>
    </lineage>
</organism>
<dbReference type="Proteomes" id="UP000316621">
    <property type="component" value="Chromosome 6"/>
</dbReference>
<sequence length="216" mass="25441">MRNIPFLKREEKAETDVGMSKVLSLPEEIQIMHRYLPQHRGHQDYMMYAWVEAIQMDYPFKEKLLTRRMKDYRMPDSWTRYGKISTSQASLIFRRCCKRTERIERLAALNNSSSYSERGSDLAYSVRANVSAYRVSMIIVTCLCILVVDFTIYPRRYAKTETYCTGLICTLPRSGAADMYSNCKQRIYTRICKKCDRYVLRFVSSAAYMYSNLLAY</sequence>
<dbReference type="EMBL" id="CM010720">
    <property type="protein sequence ID" value="RZC67934.1"/>
    <property type="molecule type" value="Genomic_DNA"/>
</dbReference>
<keyword evidence="7" id="KW-1185">Reference proteome</keyword>
<comment type="subcellular location">
    <subcellularLocation>
        <location evidence="1">Membrane</location>
        <topology evidence="1">Multi-pass membrane protein</topology>
    </subcellularLocation>
</comment>
<dbReference type="PANTHER" id="PTHR20661">
    <property type="entry name" value="PHOSPHATIDYLINOSITOL-GLYCAN BIOSYNTHESIS CLASS W PROTEIN"/>
    <property type="match status" value="1"/>
</dbReference>
<name>A0A4Y7K3M8_PAPSO</name>
<proteinExistence type="predicted"/>
<dbReference type="GO" id="GO:0006506">
    <property type="term" value="P:GPI anchor biosynthetic process"/>
    <property type="evidence" value="ECO:0007669"/>
    <property type="project" value="InterPro"/>
</dbReference>
<dbReference type="GO" id="GO:0005783">
    <property type="term" value="C:endoplasmic reticulum"/>
    <property type="evidence" value="ECO:0007669"/>
    <property type="project" value="TreeGrafter"/>
</dbReference>
<accession>A0A4Y7K3M8</accession>
<dbReference type="GO" id="GO:0032216">
    <property type="term" value="F:glucosaminyl-phosphatidylinositol O-acyltransferase activity"/>
    <property type="evidence" value="ECO:0007669"/>
    <property type="project" value="TreeGrafter"/>
</dbReference>